<name>A0ABD0L0U6_9CAEN</name>
<evidence type="ECO:0000259" key="12">
    <source>
        <dbReference type="PROSITE" id="PS50262"/>
    </source>
</evidence>
<evidence type="ECO:0000313" key="14">
    <source>
        <dbReference type="Proteomes" id="UP001519460"/>
    </source>
</evidence>
<feature type="domain" description="G-protein coupled receptors family 1 profile" evidence="12">
    <location>
        <begin position="53"/>
        <end position="288"/>
    </location>
</feature>
<dbReference type="InterPro" id="IPR000276">
    <property type="entry name" value="GPCR_Rhodpsn"/>
</dbReference>
<dbReference type="PROSITE" id="PS50262">
    <property type="entry name" value="G_PROTEIN_RECEP_F1_2"/>
    <property type="match status" value="1"/>
</dbReference>
<dbReference type="AlphaFoldDB" id="A0ABD0L0U6"/>
<reference evidence="13 14" key="1">
    <citation type="journal article" date="2023" name="Sci. Data">
        <title>Genome assembly of the Korean intertidal mud-creeper Batillaria attramentaria.</title>
        <authorList>
            <person name="Patra A.K."/>
            <person name="Ho P.T."/>
            <person name="Jun S."/>
            <person name="Lee S.J."/>
            <person name="Kim Y."/>
            <person name="Won Y.J."/>
        </authorList>
    </citation>
    <scope>NUCLEOTIDE SEQUENCE [LARGE SCALE GENOMIC DNA]</scope>
    <source>
        <strain evidence="13">Wonlab-2016</strain>
    </source>
</reference>
<keyword evidence="14" id="KW-1185">Reference proteome</keyword>
<comment type="caution">
    <text evidence="13">The sequence shown here is derived from an EMBL/GenBank/DDBJ whole genome shotgun (WGS) entry which is preliminary data.</text>
</comment>
<dbReference type="CDD" id="cd00637">
    <property type="entry name" value="7tm_classA_rhodopsin-like"/>
    <property type="match status" value="1"/>
</dbReference>
<feature type="transmembrane region" description="Helical" evidence="11">
    <location>
        <begin position="173"/>
        <end position="198"/>
    </location>
</feature>
<feature type="region of interest" description="Disordered" evidence="10">
    <location>
        <begin position="318"/>
        <end position="406"/>
    </location>
</feature>
<dbReference type="GO" id="GO:0004930">
    <property type="term" value="F:G protein-coupled receptor activity"/>
    <property type="evidence" value="ECO:0007669"/>
    <property type="project" value="UniProtKB-KW"/>
</dbReference>
<evidence type="ECO:0000256" key="9">
    <source>
        <dbReference type="ARBA" id="ARBA00023224"/>
    </source>
</evidence>
<keyword evidence="9" id="KW-0807">Transducer</keyword>
<sequence length="829" mass="91229">MIVTTDATVNATQATVNVCLHDSSQTKLGSLDPAFMTYYYGIFFLFTVINIVGNSIVLTTFYRHKDLRTPGNSFICSLAVSDLLVGLVYPFYNVAHIETPEIKGSLGQWSVCMMLITEATSLQSCSSYGLVAIAVSRLLIIMYPLRYCVFLTKRNSKEYCNICRYELIFPARVMTFLTLFQFAIPLLIMITANVWMAYTAQTMSKRISLSFATDGGGQARGISALWHGQKAFVVVTLLVGCFTISWTPMIIYCFVIIVGKVDVAEQEYFSATARISLYFNYAINVFIYAGRMTDFREHVHHDLCHVICRRSRVAPSGVSGGITHPRTGRAMKEGAADRHRRHRGSRLPSETTQCQKGNDTSHSDDTVHSEGKANGTGTCGDLGAFKRESSVRGNGTVTDGGDELRRDINVHGQDAFLGRIHREGTGRSGDRALKNVTVCNDSATHSDNTVQRDSTLCTNSVMHKDGVFHISDITVPEDGILKTESAFHKGESAHDFGCTPHRCTCSFHGDATFNTDDVAHRHAVFLTDDVAHRHSVFLTYDAARSDGVLLRGASLHRCGVVQGDDSLHSDGTKTLHSDGTKTFHIDGTKTSHCDGTKTLHSDGTNTFRGDGTKTFQGDGAKTFLTDDAFHRNVAVRREGTFRGRDTRRGDNTTVAAVNRDGTFYRDATVRKGRRGHRDGTVYVMRGGVVHRNGCVHSDGSVSRLVHRNNLAVRDDAFTGISLDYRNGVDFPRVSIGHRNGVDFPRVSIGHRNGVDFPRVSIGHRNGVDFPRVSIGHRNGVDFPRMSIGHRNGVDFPGVSIGHRNGVDFLRVSIGHRNGVYRHASPAQSG</sequence>
<dbReference type="GO" id="GO:0005886">
    <property type="term" value="C:plasma membrane"/>
    <property type="evidence" value="ECO:0007669"/>
    <property type="project" value="UniProtKB-SubCell"/>
</dbReference>
<dbReference type="Gene3D" id="1.20.1070.10">
    <property type="entry name" value="Rhodopsin 7-helix transmembrane proteins"/>
    <property type="match status" value="2"/>
</dbReference>
<accession>A0ABD0L0U6</accession>
<keyword evidence="7" id="KW-0675">Receptor</keyword>
<keyword evidence="8" id="KW-0325">Glycoprotein</keyword>
<evidence type="ECO:0000256" key="4">
    <source>
        <dbReference type="ARBA" id="ARBA00022989"/>
    </source>
</evidence>
<evidence type="ECO:0000313" key="13">
    <source>
        <dbReference type="EMBL" id="KAK7492976.1"/>
    </source>
</evidence>
<evidence type="ECO:0000256" key="1">
    <source>
        <dbReference type="ARBA" id="ARBA00004651"/>
    </source>
</evidence>
<evidence type="ECO:0000256" key="3">
    <source>
        <dbReference type="ARBA" id="ARBA00022692"/>
    </source>
</evidence>
<keyword evidence="6 11" id="KW-0472">Membrane</keyword>
<evidence type="ECO:0000256" key="6">
    <source>
        <dbReference type="ARBA" id="ARBA00023136"/>
    </source>
</evidence>
<comment type="subcellular location">
    <subcellularLocation>
        <location evidence="1">Cell membrane</location>
        <topology evidence="1">Multi-pass membrane protein</topology>
    </subcellularLocation>
</comment>
<feature type="transmembrane region" description="Helical" evidence="11">
    <location>
        <begin position="38"/>
        <end position="62"/>
    </location>
</feature>
<evidence type="ECO:0000256" key="10">
    <source>
        <dbReference type="SAM" id="MobiDB-lite"/>
    </source>
</evidence>
<keyword evidence="2" id="KW-1003">Cell membrane</keyword>
<evidence type="ECO:0000256" key="5">
    <source>
        <dbReference type="ARBA" id="ARBA00023040"/>
    </source>
</evidence>
<gene>
    <name evidence="13" type="ORF">BaRGS_00015706</name>
</gene>
<proteinExistence type="predicted"/>
<evidence type="ECO:0000256" key="8">
    <source>
        <dbReference type="ARBA" id="ARBA00023180"/>
    </source>
</evidence>
<dbReference type="SUPFAM" id="SSF81321">
    <property type="entry name" value="Family A G protein-coupled receptor-like"/>
    <property type="match status" value="1"/>
</dbReference>
<feature type="transmembrane region" description="Helical" evidence="11">
    <location>
        <begin position="128"/>
        <end position="152"/>
    </location>
</feature>
<dbReference type="Proteomes" id="UP001519460">
    <property type="component" value="Unassembled WGS sequence"/>
</dbReference>
<feature type="transmembrane region" description="Helical" evidence="11">
    <location>
        <begin position="271"/>
        <end position="290"/>
    </location>
</feature>
<evidence type="ECO:0000256" key="7">
    <source>
        <dbReference type="ARBA" id="ARBA00023170"/>
    </source>
</evidence>
<dbReference type="InterPro" id="IPR017452">
    <property type="entry name" value="GPCR_Rhodpsn_7TM"/>
</dbReference>
<dbReference type="SMART" id="SM01381">
    <property type="entry name" value="7TM_GPCR_Srsx"/>
    <property type="match status" value="1"/>
</dbReference>
<dbReference type="PRINTS" id="PR00237">
    <property type="entry name" value="GPCRRHODOPSN"/>
</dbReference>
<evidence type="ECO:0000256" key="2">
    <source>
        <dbReference type="ARBA" id="ARBA00022475"/>
    </source>
</evidence>
<organism evidence="13 14">
    <name type="scientific">Batillaria attramentaria</name>
    <dbReference type="NCBI Taxonomy" id="370345"/>
    <lineage>
        <taxon>Eukaryota</taxon>
        <taxon>Metazoa</taxon>
        <taxon>Spiralia</taxon>
        <taxon>Lophotrochozoa</taxon>
        <taxon>Mollusca</taxon>
        <taxon>Gastropoda</taxon>
        <taxon>Caenogastropoda</taxon>
        <taxon>Sorbeoconcha</taxon>
        <taxon>Cerithioidea</taxon>
        <taxon>Batillariidae</taxon>
        <taxon>Batillaria</taxon>
    </lineage>
</organism>
<keyword evidence="4 11" id="KW-1133">Transmembrane helix</keyword>
<dbReference type="PANTHER" id="PTHR24246">
    <property type="entry name" value="OLFACTORY RECEPTOR AND ADENOSINE RECEPTOR"/>
    <property type="match status" value="1"/>
</dbReference>
<dbReference type="Pfam" id="PF00001">
    <property type="entry name" value="7tm_1"/>
    <property type="match status" value="1"/>
</dbReference>
<feature type="compositionally biased region" description="Polar residues" evidence="10">
    <location>
        <begin position="348"/>
        <end position="358"/>
    </location>
</feature>
<feature type="transmembrane region" description="Helical" evidence="11">
    <location>
        <begin position="74"/>
        <end position="92"/>
    </location>
</feature>
<protein>
    <recommendedName>
        <fullName evidence="12">G-protein coupled receptors family 1 profile domain-containing protein</fullName>
    </recommendedName>
</protein>
<dbReference type="PANTHER" id="PTHR24246:SF27">
    <property type="entry name" value="ADENOSINE RECEPTOR, ISOFORM A"/>
    <property type="match status" value="1"/>
</dbReference>
<dbReference type="EMBL" id="JACVVK020000097">
    <property type="protein sequence ID" value="KAK7492976.1"/>
    <property type="molecule type" value="Genomic_DNA"/>
</dbReference>
<feature type="transmembrane region" description="Helical" evidence="11">
    <location>
        <begin position="231"/>
        <end position="259"/>
    </location>
</feature>
<evidence type="ECO:0000256" key="11">
    <source>
        <dbReference type="SAM" id="Phobius"/>
    </source>
</evidence>
<feature type="compositionally biased region" description="Basic and acidic residues" evidence="10">
    <location>
        <begin position="359"/>
        <end position="371"/>
    </location>
</feature>
<keyword evidence="5" id="KW-0297">G-protein coupled receptor</keyword>
<keyword evidence="3 11" id="KW-0812">Transmembrane</keyword>